<protein>
    <submittedName>
        <fullName evidence="3">Polymer-forming cytoskeletal protein</fullName>
    </submittedName>
</protein>
<evidence type="ECO:0000256" key="1">
    <source>
        <dbReference type="ARBA" id="ARBA00044755"/>
    </source>
</evidence>
<proteinExistence type="inferred from homology"/>
<gene>
    <name evidence="3" type="ORF">MU846_13120</name>
</gene>
<dbReference type="EMBL" id="JALKII010000011">
    <property type="protein sequence ID" value="MCK0538649.1"/>
    <property type="molecule type" value="Genomic_DNA"/>
</dbReference>
<organism evidence="3 4">
    <name type="scientific">Alcanivorax quisquiliarum</name>
    <dbReference type="NCBI Taxonomy" id="2933565"/>
    <lineage>
        <taxon>Bacteria</taxon>
        <taxon>Pseudomonadati</taxon>
        <taxon>Pseudomonadota</taxon>
        <taxon>Gammaproteobacteria</taxon>
        <taxon>Oceanospirillales</taxon>
        <taxon>Alcanivoracaceae</taxon>
        <taxon>Alcanivorax</taxon>
    </lineage>
</organism>
<dbReference type="Pfam" id="PF04519">
    <property type="entry name" value="Bactofilin"/>
    <property type="match status" value="1"/>
</dbReference>
<evidence type="ECO:0000256" key="2">
    <source>
        <dbReference type="SAM" id="MobiDB-lite"/>
    </source>
</evidence>
<reference evidence="3" key="1">
    <citation type="submission" date="2022-04" db="EMBL/GenBank/DDBJ databases">
        <title>Alcanivorax sp. CY1518 draft genome sequence.</title>
        <authorList>
            <person name="Zhao G."/>
            <person name="An M."/>
        </authorList>
    </citation>
    <scope>NUCLEOTIDE SEQUENCE</scope>
    <source>
        <strain evidence="3">CY1518</strain>
    </source>
</reference>
<sequence length="144" mass="15155">MLGRDRKAAREDYRNHTLVAPSAEIRGDIIFSGGLHVQGRIEGNISVGTDGGRLVVGDSGAVKGEIRVPDIVINGRVEGDVHATGKLELAEKAVIEGNVYYNLIEMVVGAQVNGKLVRQGEPKHLPAPGKKAEPTPAAASEANT</sequence>
<dbReference type="InterPro" id="IPR007607">
    <property type="entry name" value="BacA/B"/>
</dbReference>
<dbReference type="Proteomes" id="UP001165524">
    <property type="component" value="Unassembled WGS sequence"/>
</dbReference>
<comment type="similarity">
    <text evidence="1">Belongs to the bactofilin family.</text>
</comment>
<dbReference type="PANTHER" id="PTHR35024:SF4">
    <property type="entry name" value="POLYMER-FORMING CYTOSKELETAL PROTEIN"/>
    <property type="match status" value="1"/>
</dbReference>
<dbReference type="RefSeq" id="WP_246953470.1">
    <property type="nucleotide sequence ID" value="NZ_JALKII010000011.1"/>
</dbReference>
<accession>A0ABT0EAN1</accession>
<evidence type="ECO:0000313" key="3">
    <source>
        <dbReference type="EMBL" id="MCK0538649.1"/>
    </source>
</evidence>
<feature type="region of interest" description="Disordered" evidence="2">
    <location>
        <begin position="120"/>
        <end position="144"/>
    </location>
</feature>
<evidence type="ECO:0000313" key="4">
    <source>
        <dbReference type="Proteomes" id="UP001165524"/>
    </source>
</evidence>
<keyword evidence="4" id="KW-1185">Reference proteome</keyword>
<name>A0ABT0EAN1_9GAMM</name>
<comment type="caution">
    <text evidence="3">The sequence shown here is derived from an EMBL/GenBank/DDBJ whole genome shotgun (WGS) entry which is preliminary data.</text>
</comment>
<dbReference type="PANTHER" id="PTHR35024">
    <property type="entry name" value="HYPOTHETICAL CYTOSOLIC PROTEIN"/>
    <property type="match status" value="1"/>
</dbReference>